<keyword evidence="4 7" id="KW-0560">Oxidoreductase</keyword>
<dbReference type="PANTHER" id="PTHR31356:SF53">
    <property type="entry name" value="HEME PEROXIDASE"/>
    <property type="match status" value="1"/>
</dbReference>
<evidence type="ECO:0000313" key="10">
    <source>
        <dbReference type="Proteomes" id="UP000772434"/>
    </source>
</evidence>
<reference evidence="9" key="1">
    <citation type="submission" date="2020-11" db="EMBL/GenBank/DDBJ databases">
        <authorList>
            <consortium name="DOE Joint Genome Institute"/>
            <person name="Ahrendt S."/>
            <person name="Riley R."/>
            <person name="Andreopoulos W."/>
            <person name="Labutti K."/>
            <person name="Pangilinan J."/>
            <person name="Ruiz-Duenas F.J."/>
            <person name="Barrasa J.M."/>
            <person name="Sanchez-Garcia M."/>
            <person name="Camarero S."/>
            <person name="Miyauchi S."/>
            <person name="Serrano A."/>
            <person name="Linde D."/>
            <person name="Babiker R."/>
            <person name="Drula E."/>
            <person name="Ayuso-Fernandez I."/>
            <person name="Pacheco R."/>
            <person name="Padilla G."/>
            <person name="Ferreira P."/>
            <person name="Barriuso J."/>
            <person name="Kellner H."/>
            <person name="Castanera R."/>
            <person name="Alfaro M."/>
            <person name="Ramirez L."/>
            <person name="Pisabarro A.G."/>
            <person name="Kuo A."/>
            <person name="Tritt A."/>
            <person name="Lipzen A."/>
            <person name="He G."/>
            <person name="Yan M."/>
            <person name="Ng V."/>
            <person name="Cullen D."/>
            <person name="Martin F."/>
            <person name="Rosso M.-N."/>
            <person name="Henrissat B."/>
            <person name="Hibbett D."/>
            <person name="Martinez A.T."/>
            <person name="Grigoriev I.V."/>
        </authorList>
    </citation>
    <scope>NUCLEOTIDE SEQUENCE</scope>
    <source>
        <strain evidence="9">AH 40177</strain>
    </source>
</reference>
<dbReference type="AlphaFoldDB" id="A0A9P5PKJ5"/>
<keyword evidence="2" id="KW-0349">Heme</keyword>
<feature type="non-terminal residue" evidence="9">
    <location>
        <position position="375"/>
    </location>
</feature>
<protein>
    <recommendedName>
        <fullName evidence="7">Peroxidase</fullName>
        <ecNumber evidence="7">1.11.1.-</ecNumber>
    </recommendedName>
</protein>
<feature type="domain" description="Plant heme peroxidase family profile" evidence="8">
    <location>
        <begin position="26"/>
        <end position="149"/>
    </location>
</feature>
<keyword evidence="3" id="KW-0479">Metal-binding</keyword>
<dbReference type="InterPro" id="IPR010255">
    <property type="entry name" value="Haem_peroxidase_sf"/>
</dbReference>
<organism evidence="9 10">
    <name type="scientific">Rhodocollybia butyracea</name>
    <dbReference type="NCBI Taxonomy" id="206335"/>
    <lineage>
        <taxon>Eukaryota</taxon>
        <taxon>Fungi</taxon>
        <taxon>Dikarya</taxon>
        <taxon>Basidiomycota</taxon>
        <taxon>Agaricomycotina</taxon>
        <taxon>Agaricomycetes</taxon>
        <taxon>Agaricomycetidae</taxon>
        <taxon>Agaricales</taxon>
        <taxon>Marasmiineae</taxon>
        <taxon>Omphalotaceae</taxon>
        <taxon>Rhodocollybia</taxon>
    </lineage>
</organism>
<evidence type="ECO:0000256" key="1">
    <source>
        <dbReference type="ARBA" id="ARBA00022559"/>
    </source>
</evidence>
<accession>A0A9P5PKJ5</accession>
<dbReference type="Gene3D" id="1.10.520.10">
    <property type="match status" value="1"/>
</dbReference>
<dbReference type="Pfam" id="PF00141">
    <property type="entry name" value="peroxidase"/>
    <property type="match status" value="1"/>
</dbReference>
<sequence>NVGEGMVQSLNDFSVAQTVAPMFGTADTIALGAVIAVQACGGPFIPFRAGRVDASEAGPPTVPQPQQDLATHTELFRQQGFNATEMIALVHVDILLGDVSQYLQNTTENVLVVGPNVTTRSDLRIFSSDGNETMQSLLNPDTFTQTCGDLIERMINTVPNEYNSPVKAAPDDDCIGYESEPKCHTNTVMGRQTGIVLPIHWMLRGIIWVSAQFTAKRYSFNATINGATSISKFWFEINNNDGTDPITVDNGGDGFVIEQDSVFIDNSRSEMILLSTSFQEFNRLVVAVRGDATSTASIIAFDPKSTDTAPPFFPVITTVNLVLDETNPPDNGFIFLTGNVTTTTNFLNISATSDGKTYTQMNFDMRAVDFLFVEI</sequence>
<proteinExistence type="inferred from homology"/>
<dbReference type="EC" id="1.11.1.-" evidence="7"/>
<dbReference type="GO" id="GO:0034599">
    <property type="term" value="P:cellular response to oxidative stress"/>
    <property type="evidence" value="ECO:0007669"/>
    <property type="project" value="InterPro"/>
</dbReference>
<evidence type="ECO:0000256" key="6">
    <source>
        <dbReference type="RuleBase" id="RU004241"/>
    </source>
</evidence>
<evidence type="ECO:0000256" key="4">
    <source>
        <dbReference type="ARBA" id="ARBA00023002"/>
    </source>
</evidence>
<evidence type="ECO:0000313" key="9">
    <source>
        <dbReference type="EMBL" id="KAF9064897.1"/>
    </source>
</evidence>
<evidence type="ECO:0000256" key="3">
    <source>
        <dbReference type="ARBA" id="ARBA00022723"/>
    </source>
</evidence>
<evidence type="ECO:0000256" key="2">
    <source>
        <dbReference type="ARBA" id="ARBA00022617"/>
    </source>
</evidence>
<comment type="caution">
    <text evidence="9">The sequence shown here is derived from an EMBL/GenBank/DDBJ whole genome shotgun (WGS) entry which is preliminary data.</text>
</comment>
<dbReference type="SUPFAM" id="SSF48113">
    <property type="entry name" value="Heme-dependent peroxidases"/>
    <property type="match status" value="1"/>
</dbReference>
<dbReference type="InterPro" id="IPR002016">
    <property type="entry name" value="Haem_peroxidase"/>
</dbReference>
<dbReference type="GO" id="GO:0000302">
    <property type="term" value="P:response to reactive oxygen species"/>
    <property type="evidence" value="ECO:0007669"/>
    <property type="project" value="TreeGrafter"/>
</dbReference>
<evidence type="ECO:0000259" key="8">
    <source>
        <dbReference type="PROSITE" id="PS50873"/>
    </source>
</evidence>
<dbReference type="OrthoDB" id="5985073at2759"/>
<name>A0A9P5PKJ5_9AGAR</name>
<keyword evidence="10" id="KW-1185">Reference proteome</keyword>
<dbReference type="PANTHER" id="PTHR31356">
    <property type="entry name" value="THYLAKOID LUMENAL 29 KDA PROTEIN, CHLOROPLASTIC-RELATED"/>
    <property type="match status" value="1"/>
</dbReference>
<keyword evidence="1 7" id="KW-0575">Peroxidase</keyword>
<keyword evidence="5" id="KW-0408">Iron</keyword>
<evidence type="ECO:0000256" key="5">
    <source>
        <dbReference type="ARBA" id="ARBA00023004"/>
    </source>
</evidence>
<dbReference type="GO" id="GO:0042744">
    <property type="term" value="P:hydrogen peroxide catabolic process"/>
    <property type="evidence" value="ECO:0007669"/>
    <property type="project" value="TreeGrafter"/>
</dbReference>
<dbReference type="PROSITE" id="PS50873">
    <property type="entry name" value="PEROXIDASE_4"/>
    <property type="match status" value="1"/>
</dbReference>
<dbReference type="Proteomes" id="UP000772434">
    <property type="component" value="Unassembled WGS sequence"/>
</dbReference>
<gene>
    <name evidence="9" type="ORF">BDP27DRAFT_1366880</name>
</gene>
<dbReference type="InterPro" id="IPR044831">
    <property type="entry name" value="Ccp1-like"/>
</dbReference>
<dbReference type="EMBL" id="JADNRY010000113">
    <property type="protein sequence ID" value="KAF9064897.1"/>
    <property type="molecule type" value="Genomic_DNA"/>
</dbReference>
<dbReference type="GO" id="GO:0046872">
    <property type="term" value="F:metal ion binding"/>
    <property type="evidence" value="ECO:0007669"/>
    <property type="project" value="UniProtKB-UniRule"/>
</dbReference>
<evidence type="ECO:0000256" key="7">
    <source>
        <dbReference type="RuleBase" id="RU363051"/>
    </source>
</evidence>
<dbReference type="GO" id="GO:0004601">
    <property type="term" value="F:peroxidase activity"/>
    <property type="evidence" value="ECO:0007669"/>
    <property type="project" value="UniProtKB-KW"/>
</dbReference>
<dbReference type="GO" id="GO:0020037">
    <property type="term" value="F:heme binding"/>
    <property type="evidence" value="ECO:0007669"/>
    <property type="project" value="UniProtKB-UniRule"/>
</dbReference>
<comment type="similarity">
    <text evidence="6">Belongs to the peroxidase family.</text>
</comment>